<evidence type="ECO:0000313" key="3">
    <source>
        <dbReference type="Proteomes" id="UP000673691"/>
    </source>
</evidence>
<evidence type="ECO:0000313" key="2">
    <source>
        <dbReference type="EMBL" id="KAG5460721.1"/>
    </source>
</evidence>
<keyword evidence="3" id="KW-1185">Reference proteome</keyword>
<dbReference type="AlphaFoldDB" id="A0A8H7ZWD6"/>
<feature type="compositionally biased region" description="Basic and acidic residues" evidence="1">
    <location>
        <begin position="77"/>
        <end position="92"/>
    </location>
</feature>
<reference evidence="2 3" key="1">
    <citation type="journal article" name="Sci. Rep.">
        <title>Genome-scale phylogenetic analyses confirm Olpidium as the closest living zoosporic fungus to the non-flagellated, terrestrial fungi.</title>
        <authorList>
            <person name="Chang Y."/>
            <person name="Rochon D."/>
            <person name="Sekimoto S."/>
            <person name="Wang Y."/>
            <person name="Chovatia M."/>
            <person name="Sandor L."/>
            <person name="Salamov A."/>
            <person name="Grigoriev I.V."/>
            <person name="Stajich J.E."/>
            <person name="Spatafora J.W."/>
        </authorList>
    </citation>
    <scope>NUCLEOTIDE SEQUENCE [LARGE SCALE GENOMIC DNA]</scope>
    <source>
        <strain evidence="2">S191</strain>
    </source>
</reference>
<organism evidence="2 3">
    <name type="scientific">Olpidium bornovanus</name>
    <dbReference type="NCBI Taxonomy" id="278681"/>
    <lineage>
        <taxon>Eukaryota</taxon>
        <taxon>Fungi</taxon>
        <taxon>Fungi incertae sedis</taxon>
        <taxon>Olpidiomycota</taxon>
        <taxon>Olpidiomycotina</taxon>
        <taxon>Olpidiomycetes</taxon>
        <taxon>Olpidiales</taxon>
        <taxon>Olpidiaceae</taxon>
        <taxon>Olpidium</taxon>
    </lineage>
</organism>
<dbReference type="EMBL" id="JAEFCI010004810">
    <property type="protein sequence ID" value="KAG5460721.1"/>
    <property type="molecule type" value="Genomic_DNA"/>
</dbReference>
<proteinExistence type="predicted"/>
<accession>A0A8H7ZWD6</accession>
<dbReference type="Proteomes" id="UP000673691">
    <property type="component" value="Unassembled WGS sequence"/>
</dbReference>
<name>A0A8H7ZWD6_9FUNG</name>
<gene>
    <name evidence="2" type="ORF">BJ554DRAFT_7193</name>
</gene>
<feature type="region of interest" description="Disordered" evidence="1">
    <location>
        <begin position="77"/>
        <end position="119"/>
    </location>
</feature>
<evidence type="ECO:0000256" key="1">
    <source>
        <dbReference type="SAM" id="MobiDB-lite"/>
    </source>
</evidence>
<sequence length="119" mass="13379">MRQRRRTRLHAGVQAYGLSDAELPGVRGSGPCFARLTIRFVVSVSEPARETCLRRINPHRRGFTIWEYPSHTVHPEVPRPRFQDVRPGRANEDEGVPPALPARRARLRVQQPGAGASLP</sequence>
<protein>
    <submittedName>
        <fullName evidence="2">Uncharacterized protein</fullName>
    </submittedName>
</protein>
<comment type="caution">
    <text evidence="2">The sequence shown here is derived from an EMBL/GenBank/DDBJ whole genome shotgun (WGS) entry which is preliminary data.</text>
</comment>